<dbReference type="AlphaFoldDB" id="A0A8J7LD17"/>
<dbReference type="Gene3D" id="3.10.20.310">
    <property type="entry name" value="membrane protein fhac"/>
    <property type="match status" value="1"/>
</dbReference>
<keyword evidence="1" id="KW-1134">Transmembrane beta strand</keyword>
<keyword evidence="2" id="KW-0812">Transmembrane</keyword>
<name>A0A8J7LD17_9NOST</name>
<feature type="compositionally biased region" description="Pro residues" evidence="4">
    <location>
        <begin position="101"/>
        <end position="113"/>
    </location>
</feature>
<dbReference type="Pfam" id="PF03865">
    <property type="entry name" value="ShlB"/>
    <property type="match status" value="1"/>
</dbReference>
<evidence type="ECO:0000256" key="4">
    <source>
        <dbReference type="SAM" id="MobiDB-lite"/>
    </source>
</evidence>
<feature type="domain" description="Haemolysin activator HlyB C-terminal" evidence="5">
    <location>
        <begin position="278"/>
        <end position="588"/>
    </location>
</feature>
<evidence type="ECO:0000256" key="3">
    <source>
        <dbReference type="ARBA" id="ARBA00023237"/>
    </source>
</evidence>
<accession>A0A8J7LD17</accession>
<sequence length="629" mass="68960">MAKVCSTSFYCLTLALKFLAIPGVLVALYQGSALGYILPDGFQGADSSRLSFNVKSRRQSVDTIANLAVRETRLLTSKPQLHQNQTLTSVPILSQVLDSQPPKPPPIPQPPSKPDLELPLQTLPSSGERFDLPQSIIVSKFEFDGNTAFSDEKLSEVTAKFTKRSLTFAELLQVEATITQLYTDAGYLNCGAVIPAGQILSQQGSVVKIQIIEGGLEDIAVTGTRRLNSNYIRSRLALATAKPLNQKRLLSALQLLQLDPLIGNISAELSVGSRPELSILTVKVVEANSFNTEFFIDNGRAPSVGSLRRGVRINQGNLLGFGDALNLEYINTDGSNAFDLRYNIPVNPRNGTITLRGGLTNTEVVEPPFDRIDIIGNSNYFELGFRQPLILSPNREFAVGLSGLRQESKSELLGSGFPLSAGANERGETRISVLQLFQEYQQRNSQQALALRSQFNLGLNIFNATVNNDPPDTRFFSWRGQGQYVRLLAPQTLLVLRSDLQLSTRALVPLEQFGLGGLHSVRGYRQDIFLTDNGFFASAEVQLPVMRVENVGGVLQVVPFIDFGVGWNSSGNPDPNPNTLLGLGLGLQWQMSDRFNARLDYGLPLTDIQDRGRTLQEDGIYFSVVANPF</sequence>
<dbReference type="Gene3D" id="2.40.160.50">
    <property type="entry name" value="membrane protein fhac: a member of the omp85/tpsb transporter family"/>
    <property type="match status" value="1"/>
</dbReference>
<dbReference type="InterPro" id="IPR013686">
    <property type="entry name" value="Polypept-transport_assoc_ShlB"/>
</dbReference>
<dbReference type="GO" id="GO:0098046">
    <property type="term" value="C:type V protein secretion system complex"/>
    <property type="evidence" value="ECO:0007669"/>
    <property type="project" value="TreeGrafter"/>
</dbReference>
<evidence type="ECO:0000256" key="1">
    <source>
        <dbReference type="ARBA" id="ARBA00022452"/>
    </source>
</evidence>
<dbReference type="GO" id="GO:0008320">
    <property type="term" value="F:protein transmembrane transporter activity"/>
    <property type="evidence" value="ECO:0007669"/>
    <property type="project" value="TreeGrafter"/>
</dbReference>
<gene>
    <name evidence="7" type="ORF">I8748_33540</name>
</gene>
<evidence type="ECO:0000259" key="5">
    <source>
        <dbReference type="Pfam" id="PF03865"/>
    </source>
</evidence>
<dbReference type="PANTHER" id="PTHR34597">
    <property type="entry name" value="SLR1661 PROTEIN"/>
    <property type="match status" value="1"/>
</dbReference>
<proteinExistence type="predicted"/>
<evidence type="ECO:0000313" key="7">
    <source>
        <dbReference type="EMBL" id="MBH8567016.1"/>
    </source>
</evidence>
<dbReference type="EMBL" id="JAECZC010000108">
    <property type="protein sequence ID" value="MBH8567016.1"/>
    <property type="molecule type" value="Genomic_DNA"/>
</dbReference>
<evidence type="ECO:0000256" key="2">
    <source>
        <dbReference type="ARBA" id="ARBA00022692"/>
    </source>
</evidence>
<feature type="domain" description="Polypeptide-transport-associated ShlB-type" evidence="6">
    <location>
        <begin position="138"/>
        <end position="214"/>
    </location>
</feature>
<dbReference type="GO" id="GO:0046819">
    <property type="term" value="P:protein secretion by the type V secretion system"/>
    <property type="evidence" value="ECO:0007669"/>
    <property type="project" value="TreeGrafter"/>
</dbReference>
<dbReference type="RefSeq" id="WP_198128737.1">
    <property type="nucleotide sequence ID" value="NZ_JAECZC010000108.1"/>
</dbReference>
<evidence type="ECO:0000313" key="8">
    <source>
        <dbReference type="Proteomes" id="UP000632766"/>
    </source>
</evidence>
<reference evidence="7 8" key="1">
    <citation type="journal article" date="2021" name="Int. J. Syst. Evol. Microbiol.">
        <title>Amazonocrinis nigriterrae gen. nov., sp. nov., Atlanticothrix silvestris gen. nov., sp. nov. and Dendronalium phyllosphericum gen. nov., sp. nov., nostocacean cyanobacteria from Brazilian environments.</title>
        <authorList>
            <person name="Alvarenga D.O."/>
            <person name="Andreote A.P.D."/>
            <person name="Branco L.H.Z."/>
            <person name="Delbaje E."/>
            <person name="Cruz R.B."/>
            <person name="Varani A.M."/>
            <person name="Fiore M.F."/>
        </authorList>
    </citation>
    <scope>NUCLEOTIDE SEQUENCE [LARGE SCALE GENOMIC DNA]</scope>
    <source>
        <strain evidence="7 8">CENA67</strain>
    </source>
</reference>
<evidence type="ECO:0000259" key="6">
    <source>
        <dbReference type="Pfam" id="PF08479"/>
    </source>
</evidence>
<keyword evidence="3" id="KW-0998">Cell outer membrane</keyword>
<dbReference type="PANTHER" id="PTHR34597:SF3">
    <property type="entry name" value="OUTER MEMBRANE TRANSPORTER CDIB"/>
    <property type="match status" value="1"/>
</dbReference>
<protein>
    <submittedName>
        <fullName evidence="7">ShlB/FhaC/HecB family hemolysin secretion/activation protein</fullName>
    </submittedName>
</protein>
<keyword evidence="1" id="KW-0472">Membrane</keyword>
<dbReference type="InterPro" id="IPR005565">
    <property type="entry name" value="Hemolysn_activator_HlyB_C"/>
</dbReference>
<dbReference type="Pfam" id="PF08479">
    <property type="entry name" value="POTRA_2"/>
    <property type="match status" value="1"/>
</dbReference>
<keyword evidence="8" id="KW-1185">Reference proteome</keyword>
<organism evidence="7 8">
    <name type="scientific">Amazonocrinis nigriterrae CENA67</name>
    <dbReference type="NCBI Taxonomy" id="2794033"/>
    <lineage>
        <taxon>Bacteria</taxon>
        <taxon>Bacillati</taxon>
        <taxon>Cyanobacteriota</taxon>
        <taxon>Cyanophyceae</taxon>
        <taxon>Nostocales</taxon>
        <taxon>Nostocaceae</taxon>
        <taxon>Amazonocrinis</taxon>
        <taxon>Amazonocrinis nigriterrae</taxon>
    </lineage>
</organism>
<dbReference type="Proteomes" id="UP000632766">
    <property type="component" value="Unassembled WGS sequence"/>
</dbReference>
<feature type="region of interest" description="Disordered" evidence="4">
    <location>
        <begin position="98"/>
        <end position="118"/>
    </location>
</feature>
<dbReference type="InterPro" id="IPR051544">
    <property type="entry name" value="TPS_OM_transporter"/>
</dbReference>
<comment type="caution">
    <text evidence="7">The sequence shown here is derived from an EMBL/GenBank/DDBJ whole genome shotgun (WGS) entry which is preliminary data.</text>
</comment>